<organism evidence="4 5">
    <name type="scientific">Rhizophlyctis rosea</name>
    <dbReference type="NCBI Taxonomy" id="64517"/>
    <lineage>
        <taxon>Eukaryota</taxon>
        <taxon>Fungi</taxon>
        <taxon>Fungi incertae sedis</taxon>
        <taxon>Chytridiomycota</taxon>
        <taxon>Chytridiomycota incertae sedis</taxon>
        <taxon>Chytridiomycetes</taxon>
        <taxon>Rhizophlyctidales</taxon>
        <taxon>Rhizophlyctidaceae</taxon>
        <taxon>Rhizophlyctis</taxon>
    </lineage>
</organism>
<protein>
    <recommendedName>
        <fullName evidence="6">Mitochondrial ribosomal protein S16</fullName>
    </recommendedName>
</protein>
<dbReference type="AlphaFoldDB" id="A0AAD5SDJ8"/>
<keyword evidence="2" id="KW-0689">Ribosomal protein</keyword>
<name>A0AAD5SDJ8_9FUNG</name>
<accession>A0AAD5SDJ8</accession>
<dbReference type="PANTHER" id="PTHR12919:SF20">
    <property type="entry name" value="SMALL RIBOSOMAL SUBUNIT PROTEIN BS16M"/>
    <property type="match status" value="1"/>
</dbReference>
<dbReference type="SUPFAM" id="SSF54565">
    <property type="entry name" value="Ribosomal protein S16"/>
    <property type="match status" value="1"/>
</dbReference>
<dbReference type="GO" id="GO:0003735">
    <property type="term" value="F:structural constituent of ribosome"/>
    <property type="evidence" value="ECO:0007669"/>
    <property type="project" value="InterPro"/>
</dbReference>
<dbReference type="HAMAP" id="MF_00385">
    <property type="entry name" value="Ribosomal_bS16"/>
    <property type="match status" value="1"/>
</dbReference>
<dbReference type="Gene3D" id="3.30.1320.10">
    <property type="match status" value="1"/>
</dbReference>
<comment type="caution">
    <text evidence="4">The sequence shown here is derived from an EMBL/GenBank/DDBJ whole genome shotgun (WGS) entry which is preliminary data.</text>
</comment>
<comment type="similarity">
    <text evidence="1">Belongs to the bacterial ribosomal protein bS16 family.</text>
</comment>
<evidence type="ECO:0000313" key="4">
    <source>
        <dbReference type="EMBL" id="KAJ3050925.1"/>
    </source>
</evidence>
<evidence type="ECO:0000256" key="1">
    <source>
        <dbReference type="ARBA" id="ARBA00006668"/>
    </source>
</evidence>
<dbReference type="Proteomes" id="UP001212841">
    <property type="component" value="Unassembled WGS sequence"/>
</dbReference>
<dbReference type="EMBL" id="JADGJD010000456">
    <property type="protein sequence ID" value="KAJ3050925.1"/>
    <property type="molecule type" value="Genomic_DNA"/>
</dbReference>
<sequence length="185" mass="21396">MVVRLRLARWGVRHEPFFGIVAIEHRTARDWRHYERLGTYNARTDKRGVKHIELNVERIKWWLSQGAEPSRRVAWLLAKANIMPPLAKQLHLTGHVSFNDPKTWDVELHDAEGTVLARLSADDARKKLSHLPHLAEQLPRDYPIVEPEATRLIPENIKLGGTAPARELSDAERLHILKRFIGLRN</sequence>
<keyword evidence="5" id="KW-1185">Reference proteome</keyword>
<proteinExistence type="inferred from homology"/>
<reference evidence="4" key="1">
    <citation type="submission" date="2020-05" db="EMBL/GenBank/DDBJ databases">
        <title>Phylogenomic resolution of chytrid fungi.</title>
        <authorList>
            <person name="Stajich J.E."/>
            <person name="Amses K."/>
            <person name="Simmons R."/>
            <person name="Seto K."/>
            <person name="Myers J."/>
            <person name="Bonds A."/>
            <person name="Quandt C.A."/>
            <person name="Barry K."/>
            <person name="Liu P."/>
            <person name="Grigoriev I."/>
            <person name="Longcore J.E."/>
            <person name="James T.Y."/>
        </authorList>
    </citation>
    <scope>NUCLEOTIDE SEQUENCE</scope>
    <source>
        <strain evidence="4">JEL0318</strain>
    </source>
</reference>
<dbReference type="InterPro" id="IPR000307">
    <property type="entry name" value="Ribosomal_bS16"/>
</dbReference>
<keyword evidence="3" id="KW-0687">Ribonucleoprotein</keyword>
<evidence type="ECO:0000313" key="5">
    <source>
        <dbReference type="Proteomes" id="UP001212841"/>
    </source>
</evidence>
<dbReference type="Pfam" id="PF00886">
    <property type="entry name" value="Ribosomal_S16"/>
    <property type="match status" value="1"/>
</dbReference>
<evidence type="ECO:0008006" key="6">
    <source>
        <dbReference type="Google" id="ProtNLM"/>
    </source>
</evidence>
<dbReference type="GO" id="GO:0005763">
    <property type="term" value="C:mitochondrial small ribosomal subunit"/>
    <property type="evidence" value="ECO:0007669"/>
    <property type="project" value="TreeGrafter"/>
</dbReference>
<dbReference type="GO" id="GO:0032543">
    <property type="term" value="P:mitochondrial translation"/>
    <property type="evidence" value="ECO:0007669"/>
    <property type="project" value="TreeGrafter"/>
</dbReference>
<gene>
    <name evidence="4" type="ORF">HK097_008099</name>
</gene>
<dbReference type="InterPro" id="IPR023803">
    <property type="entry name" value="Ribosomal_bS16_dom_sf"/>
</dbReference>
<dbReference type="NCBIfam" id="TIGR00002">
    <property type="entry name" value="S16"/>
    <property type="match status" value="1"/>
</dbReference>
<dbReference type="PANTHER" id="PTHR12919">
    <property type="entry name" value="30S RIBOSOMAL PROTEIN S16"/>
    <property type="match status" value="1"/>
</dbReference>
<evidence type="ECO:0000256" key="3">
    <source>
        <dbReference type="ARBA" id="ARBA00023274"/>
    </source>
</evidence>
<evidence type="ECO:0000256" key="2">
    <source>
        <dbReference type="ARBA" id="ARBA00022980"/>
    </source>
</evidence>